<dbReference type="GO" id="GO:0046872">
    <property type="term" value="F:metal ion binding"/>
    <property type="evidence" value="ECO:0007669"/>
    <property type="project" value="UniProtKB-KW"/>
</dbReference>
<evidence type="ECO:0000256" key="6">
    <source>
        <dbReference type="ARBA" id="ARBA00022837"/>
    </source>
</evidence>
<dbReference type="GO" id="GO:0004065">
    <property type="term" value="F:arylsulfatase activity"/>
    <property type="evidence" value="ECO:0007669"/>
    <property type="project" value="TreeGrafter"/>
</dbReference>
<comment type="similarity">
    <text evidence="2">Belongs to the sulfatase family.</text>
</comment>
<dbReference type="PANTHER" id="PTHR42693:SF42">
    <property type="entry name" value="ARYLSULFATASE G"/>
    <property type="match status" value="1"/>
</dbReference>
<organism evidence="8">
    <name type="scientific">marine sediment metagenome</name>
    <dbReference type="NCBI Taxonomy" id="412755"/>
    <lineage>
        <taxon>unclassified sequences</taxon>
        <taxon>metagenomes</taxon>
        <taxon>ecological metagenomes</taxon>
    </lineage>
</organism>
<comment type="cofactor">
    <cofactor evidence="1">
        <name>Ca(2+)</name>
        <dbReference type="ChEBI" id="CHEBI:29108"/>
    </cofactor>
</comment>
<reference evidence="8" key="1">
    <citation type="journal article" date="2014" name="Front. Microbiol.">
        <title>High frequency of phylogenetically diverse reductive dehalogenase-homologous genes in deep subseafloor sedimentary metagenomes.</title>
        <authorList>
            <person name="Kawai M."/>
            <person name="Futagami T."/>
            <person name="Toyoda A."/>
            <person name="Takaki Y."/>
            <person name="Nishi S."/>
            <person name="Hori S."/>
            <person name="Arai W."/>
            <person name="Tsubouchi T."/>
            <person name="Morono Y."/>
            <person name="Uchiyama I."/>
            <person name="Ito T."/>
            <person name="Fujiyama A."/>
            <person name="Inagaki F."/>
            <person name="Takami H."/>
        </authorList>
    </citation>
    <scope>NUCLEOTIDE SEQUENCE</scope>
    <source>
        <strain evidence="8">Expedition CK06-06</strain>
    </source>
</reference>
<dbReference type="InterPro" id="IPR032506">
    <property type="entry name" value="SGSH_C"/>
</dbReference>
<comment type="caution">
    <text evidence="8">The sequence shown here is derived from an EMBL/GenBank/DDBJ whole genome shotgun (WGS) entry which is preliminary data.</text>
</comment>
<evidence type="ECO:0000256" key="4">
    <source>
        <dbReference type="ARBA" id="ARBA00022729"/>
    </source>
</evidence>
<keyword evidence="3" id="KW-0479">Metal-binding</keyword>
<dbReference type="SUPFAM" id="SSF53649">
    <property type="entry name" value="Alkaline phosphatase-like"/>
    <property type="match status" value="1"/>
</dbReference>
<evidence type="ECO:0000256" key="3">
    <source>
        <dbReference type="ARBA" id="ARBA00022723"/>
    </source>
</evidence>
<evidence type="ECO:0000259" key="7">
    <source>
        <dbReference type="Pfam" id="PF16347"/>
    </source>
</evidence>
<accession>X0TPC0</accession>
<evidence type="ECO:0000256" key="5">
    <source>
        <dbReference type="ARBA" id="ARBA00022801"/>
    </source>
</evidence>
<name>X0TPC0_9ZZZZ</name>
<keyword evidence="5" id="KW-0378">Hydrolase</keyword>
<keyword evidence="4" id="KW-0732">Signal</keyword>
<sequence>SLCSEPVISTDFYPTMLDMASLAPRPRQHIDGVSLVPLLKGAKSLDRKAIFWHYPHYGNQGGSPGGAVRLGNYKLIEFYEDGRLELYNLKADIGEKNNLAAKMPEKAAEMHKMLRTWRRQVDARMPTPNPDYKPKKQK</sequence>
<dbReference type="Pfam" id="PF16347">
    <property type="entry name" value="SGSH_C"/>
    <property type="match status" value="1"/>
</dbReference>
<protein>
    <recommendedName>
        <fullName evidence="7">N-sulphoglucosamine sulphohydrolase C-terminal domain-containing protein</fullName>
    </recommendedName>
</protein>
<keyword evidence="6" id="KW-0106">Calcium</keyword>
<dbReference type="InterPro" id="IPR050738">
    <property type="entry name" value="Sulfatase"/>
</dbReference>
<feature type="domain" description="N-sulphoglucosamine sulphohydrolase C-terminal" evidence="7">
    <location>
        <begin position="6"/>
        <end position="117"/>
    </location>
</feature>
<evidence type="ECO:0000256" key="2">
    <source>
        <dbReference type="ARBA" id="ARBA00008779"/>
    </source>
</evidence>
<feature type="non-terminal residue" evidence="8">
    <location>
        <position position="1"/>
    </location>
</feature>
<evidence type="ECO:0000256" key="1">
    <source>
        <dbReference type="ARBA" id="ARBA00001913"/>
    </source>
</evidence>
<proteinExistence type="inferred from homology"/>
<dbReference type="AlphaFoldDB" id="X0TPC0"/>
<dbReference type="Gene3D" id="3.40.720.10">
    <property type="entry name" value="Alkaline Phosphatase, subunit A"/>
    <property type="match status" value="1"/>
</dbReference>
<gene>
    <name evidence="8" type="ORF">S01H1_20813</name>
</gene>
<dbReference type="PANTHER" id="PTHR42693">
    <property type="entry name" value="ARYLSULFATASE FAMILY MEMBER"/>
    <property type="match status" value="1"/>
</dbReference>
<dbReference type="InterPro" id="IPR017850">
    <property type="entry name" value="Alkaline_phosphatase_core_sf"/>
</dbReference>
<dbReference type="EMBL" id="BARS01011442">
    <property type="protein sequence ID" value="GAF89972.1"/>
    <property type="molecule type" value="Genomic_DNA"/>
</dbReference>
<evidence type="ECO:0000313" key="8">
    <source>
        <dbReference type="EMBL" id="GAF89972.1"/>
    </source>
</evidence>